<gene>
    <name evidence="5" type="ORF">C8A03DRAFT_46009</name>
</gene>
<keyword evidence="3" id="KW-0560">Oxidoreductase</keyword>
<accession>A0AAN7C6I3</accession>
<dbReference type="FunFam" id="3.40.50.720:FF:000084">
    <property type="entry name" value="Short-chain dehydrogenase reductase"/>
    <property type="match status" value="1"/>
</dbReference>
<comment type="caution">
    <text evidence="5">The sequence shown here is derived from an EMBL/GenBank/DDBJ whole genome shotgun (WGS) entry which is preliminary data.</text>
</comment>
<feature type="domain" description="Fe2OG dioxygenase" evidence="4">
    <location>
        <begin position="427"/>
        <end position="532"/>
    </location>
</feature>
<keyword evidence="6" id="KW-1185">Reference proteome</keyword>
<dbReference type="InterPro" id="IPR026992">
    <property type="entry name" value="DIOX_N"/>
</dbReference>
<dbReference type="PROSITE" id="PS51471">
    <property type="entry name" value="FE2OG_OXY"/>
    <property type="match status" value="1"/>
</dbReference>
<dbReference type="SUPFAM" id="SSF51197">
    <property type="entry name" value="Clavaminate synthase-like"/>
    <property type="match status" value="1"/>
</dbReference>
<dbReference type="InterPro" id="IPR002347">
    <property type="entry name" value="SDR_fam"/>
</dbReference>
<keyword evidence="2" id="KW-0521">NADP</keyword>
<dbReference type="Pfam" id="PF13561">
    <property type="entry name" value="adh_short_C2"/>
    <property type="match status" value="1"/>
</dbReference>
<dbReference type="AlphaFoldDB" id="A0AAN7C6I3"/>
<organism evidence="5 6">
    <name type="scientific">Achaetomium macrosporum</name>
    <dbReference type="NCBI Taxonomy" id="79813"/>
    <lineage>
        <taxon>Eukaryota</taxon>
        <taxon>Fungi</taxon>
        <taxon>Dikarya</taxon>
        <taxon>Ascomycota</taxon>
        <taxon>Pezizomycotina</taxon>
        <taxon>Sordariomycetes</taxon>
        <taxon>Sordariomycetidae</taxon>
        <taxon>Sordariales</taxon>
        <taxon>Chaetomiaceae</taxon>
        <taxon>Achaetomium</taxon>
    </lineage>
</organism>
<dbReference type="PANTHER" id="PTHR48107:SF7">
    <property type="entry name" value="RE15974P"/>
    <property type="match status" value="1"/>
</dbReference>
<dbReference type="EMBL" id="MU860228">
    <property type="protein sequence ID" value="KAK4235917.1"/>
    <property type="molecule type" value="Genomic_DNA"/>
</dbReference>
<comment type="similarity">
    <text evidence="1">Belongs to the short-chain dehydrogenases/reductases (SDR) family.</text>
</comment>
<protein>
    <recommendedName>
        <fullName evidence="4">Fe2OG dioxygenase domain-containing protein</fullName>
    </recommendedName>
</protein>
<dbReference type="GO" id="GO:0016614">
    <property type="term" value="F:oxidoreductase activity, acting on CH-OH group of donors"/>
    <property type="evidence" value="ECO:0007669"/>
    <property type="project" value="UniProtKB-ARBA"/>
</dbReference>
<proteinExistence type="inferred from homology"/>
<dbReference type="Pfam" id="PF03171">
    <property type="entry name" value="2OG-FeII_Oxy"/>
    <property type="match status" value="1"/>
</dbReference>
<dbReference type="GO" id="GO:0044283">
    <property type="term" value="P:small molecule biosynthetic process"/>
    <property type="evidence" value="ECO:0007669"/>
    <property type="project" value="UniProtKB-ARBA"/>
</dbReference>
<dbReference type="Pfam" id="PF14226">
    <property type="entry name" value="DIOX_N"/>
    <property type="match status" value="1"/>
</dbReference>
<dbReference type="Proteomes" id="UP001303760">
    <property type="component" value="Unassembled WGS sequence"/>
</dbReference>
<evidence type="ECO:0000256" key="1">
    <source>
        <dbReference type="ARBA" id="ARBA00006484"/>
    </source>
</evidence>
<dbReference type="InterPro" id="IPR027443">
    <property type="entry name" value="IPNS-like_sf"/>
</dbReference>
<reference evidence="5" key="1">
    <citation type="journal article" date="2023" name="Mol. Phylogenet. Evol.">
        <title>Genome-scale phylogeny and comparative genomics of the fungal order Sordariales.</title>
        <authorList>
            <person name="Hensen N."/>
            <person name="Bonometti L."/>
            <person name="Westerberg I."/>
            <person name="Brannstrom I.O."/>
            <person name="Guillou S."/>
            <person name="Cros-Aarteil S."/>
            <person name="Calhoun S."/>
            <person name="Haridas S."/>
            <person name="Kuo A."/>
            <person name="Mondo S."/>
            <person name="Pangilinan J."/>
            <person name="Riley R."/>
            <person name="LaButti K."/>
            <person name="Andreopoulos B."/>
            <person name="Lipzen A."/>
            <person name="Chen C."/>
            <person name="Yan M."/>
            <person name="Daum C."/>
            <person name="Ng V."/>
            <person name="Clum A."/>
            <person name="Steindorff A."/>
            <person name="Ohm R.A."/>
            <person name="Martin F."/>
            <person name="Silar P."/>
            <person name="Natvig D.O."/>
            <person name="Lalanne C."/>
            <person name="Gautier V."/>
            <person name="Ament-Velasquez S.L."/>
            <person name="Kruys A."/>
            <person name="Hutchinson M.I."/>
            <person name="Powell A.J."/>
            <person name="Barry K."/>
            <person name="Miller A.N."/>
            <person name="Grigoriev I.V."/>
            <person name="Debuchy R."/>
            <person name="Gladieux P."/>
            <person name="Hiltunen Thoren M."/>
            <person name="Johannesson H."/>
        </authorList>
    </citation>
    <scope>NUCLEOTIDE SEQUENCE</scope>
    <source>
        <strain evidence="5">CBS 532.94</strain>
    </source>
</reference>
<evidence type="ECO:0000313" key="5">
    <source>
        <dbReference type="EMBL" id="KAK4235917.1"/>
    </source>
</evidence>
<dbReference type="InterPro" id="IPR005123">
    <property type="entry name" value="Oxoglu/Fe-dep_dioxygenase_dom"/>
</dbReference>
<dbReference type="PANTHER" id="PTHR48107">
    <property type="entry name" value="NADPH-DEPENDENT ALDEHYDE REDUCTASE-LIKE PROTEIN, CHLOROPLASTIC-RELATED"/>
    <property type="match status" value="1"/>
</dbReference>
<dbReference type="PRINTS" id="PR00081">
    <property type="entry name" value="GDHRDH"/>
</dbReference>
<dbReference type="Gene3D" id="2.60.120.330">
    <property type="entry name" value="B-lactam Antibiotic, Isopenicillin N Synthase, Chain"/>
    <property type="match status" value="1"/>
</dbReference>
<reference evidence="5" key="2">
    <citation type="submission" date="2023-05" db="EMBL/GenBank/DDBJ databases">
        <authorList>
            <consortium name="Lawrence Berkeley National Laboratory"/>
            <person name="Steindorff A."/>
            <person name="Hensen N."/>
            <person name="Bonometti L."/>
            <person name="Westerberg I."/>
            <person name="Brannstrom I.O."/>
            <person name="Guillou S."/>
            <person name="Cros-Aarteil S."/>
            <person name="Calhoun S."/>
            <person name="Haridas S."/>
            <person name="Kuo A."/>
            <person name="Mondo S."/>
            <person name="Pangilinan J."/>
            <person name="Riley R."/>
            <person name="Labutti K."/>
            <person name="Andreopoulos B."/>
            <person name="Lipzen A."/>
            <person name="Chen C."/>
            <person name="Yanf M."/>
            <person name="Daum C."/>
            <person name="Ng V."/>
            <person name="Clum A."/>
            <person name="Ohm R."/>
            <person name="Martin F."/>
            <person name="Silar P."/>
            <person name="Natvig D."/>
            <person name="Lalanne C."/>
            <person name="Gautier V."/>
            <person name="Ament-Velasquez S.L."/>
            <person name="Kruys A."/>
            <person name="Hutchinson M.I."/>
            <person name="Powell A.J."/>
            <person name="Barry K."/>
            <person name="Miller A.N."/>
            <person name="Grigoriev I.V."/>
            <person name="Debuchy R."/>
            <person name="Gladieux P."/>
            <person name="Thoren M.H."/>
            <person name="Johannesson H."/>
        </authorList>
    </citation>
    <scope>NUCLEOTIDE SEQUENCE</scope>
    <source>
        <strain evidence="5">CBS 532.94</strain>
    </source>
</reference>
<evidence type="ECO:0000256" key="2">
    <source>
        <dbReference type="ARBA" id="ARBA00022857"/>
    </source>
</evidence>
<dbReference type="Gene3D" id="3.40.50.720">
    <property type="entry name" value="NAD(P)-binding Rossmann-like Domain"/>
    <property type="match status" value="1"/>
</dbReference>
<evidence type="ECO:0000256" key="3">
    <source>
        <dbReference type="ARBA" id="ARBA00023002"/>
    </source>
</evidence>
<dbReference type="InterPro" id="IPR036291">
    <property type="entry name" value="NAD(P)-bd_dom_sf"/>
</dbReference>
<evidence type="ECO:0000313" key="6">
    <source>
        <dbReference type="Proteomes" id="UP001303760"/>
    </source>
</evidence>
<dbReference type="SUPFAM" id="SSF51735">
    <property type="entry name" value="NAD(P)-binding Rossmann-fold domains"/>
    <property type="match status" value="1"/>
</dbReference>
<sequence length="569" mass="61846">MASLGPSLRGKVAIITGASKGIGKASALALARLGATVVINYSSDEKAANETLAEVQSLGGGGEARLVRADVSTVDGVQSLVKQTVDAYSKVDILVPNAGVLPMKDLEHTTEADFDRTFALNVKGPYFLAQAAAPHMARGSHIIFLSTTLCTASTVMPGYLLYNSTKGAIEQMTRVMNKDLGRKGIFVNAVAPGPTGTDLFYRGKSEELLKTIASWNPQGRIGTPEDVAEVIAFLATSSWVSGQVADSENAIPTINISAILSPESSEAERRAVIEDVRHASATYGFFNLVGHGIPQSQLQRVFESAKLFFALPEEKRMEVHVGKALGRSFRGWEPPLIQKHQEGLLPDTKETFIVGREVPADDPEAGSFLTGPNLWPDLPEDEFRDVVLAYQSRMVSLAQTIVRILVQGLPAEWGCPPDALDGLTVDPAIPMRFLHYGPVQQKDPRQFGVAPHTDFSTITILLQQPGTKGLEVWYPPTEDWIPVPVVEDGFVINIGDLMQQYTAGYYRSARHRVITTTEQNRHRYSIAFFLDGNLQFKTKALDGSGPETAVGEYVRSRLMDTLGTRGPLL</sequence>
<evidence type="ECO:0000259" key="4">
    <source>
        <dbReference type="PROSITE" id="PS51471"/>
    </source>
</evidence>
<name>A0AAN7C6I3_9PEZI</name>
<dbReference type="InterPro" id="IPR044861">
    <property type="entry name" value="IPNS-like_FE2OG_OXY"/>
</dbReference>